<comment type="caution">
    <text evidence="8">The sequence shown here is derived from an EMBL/GenBank/DDBJ whole genome shotgun (WGS) entry which is preliminary data.</text>
</comment>
<dbReference type="AlphaFoldDB" id="A0A7X9NZX6"/>
<protein>
    <submittedName>
        <fullName evidence="8">RagB/SusD family nutrient uptake outer membrane protein</fullName>
    </submittedName>
</protein>
<evidence type="ECO:0000256" key="5">
    <source>
        <dbReference type="ARBA" id="ARBA00023237"/>
    </source>
</evidence>
<keyword evidence="3" id="KW-0732">Signal</keyword>
<keyword evidence="4" id="KW-0472">Membrane</keyword>
<evidence type="ECO:0000259" key="6">
    <source>
        <dbReference type="Pfam" id="PF07980"/>
    </source>
</evidence>
<dbReference type="SUPFAM" id="SSF48452">
    <property type="entry name" value="TPR-like"/>
    <property type="match status" value="1"/>
</dbReference>
<keyword evidence="5" id="KW-0998">Cell outer membrane</keyword>
<keyword evidence="9" id="KW-1185">Reference proteome</keyword>
<evidence type="ECO:0000313" key="9">
    <source>
        <dbReference type="Proteomes" id="UP000576082"/>
    </source>
</evidence>
<comment type="subcellular location">
    <subcellularLocation>
        <location evidence="1">Cell outer membrane</location>
    </subcellularLocation>
</comment>
<dbReference type="InterPro" id="IPR011990">
    <property type="entry name" value="TPR-like_helical_dom_sf"/>
</dbReference>
<dbReference type="InterPro" id="IPR033985">
    <property type="entry name" value="SusD-like_N"/>
</dbReference>
<evidence type="ECO:0000256" key="2">
    <source>
        <dbReference type="ARBA" id="ARBA00006275"/>
    </source>
</evidence>
<proteinExistence type="inferred from homology"/>
<feature type="domain" description="RagB/SusD" evidence="6">
    <location>
        <begin position="363"/>
        <end position="554"/>
    </location>
</feature>
<dbReference type="Gene3D" id="1.25.40.390">
    <property type="match status" value="1"/>
</dbReference>
<evidence type="ECO:0000313" key="8">
    <source>
        <dbReference type="EMBL" id="NME66770.1"/>
    </source>
</evidence>
<gene>
    <name evidence="8" type="ORF">HHU12_02220</name>
</gene>
<evidence type="ECO:0000256" key="3">
    <source>
        <dbReference type="ARBA" id="ARBA00022729"/>
    </source>
</evidence>
<dbReference type="EMBL" id="JABANE010000004">
    <property type="protein sequence ID" value="NME66770.1"/>
    <property type="molecule type" value="Genomic_DNA"/>
</dbReference>
<organism evidence="8 9">
    <name type="scientific">Flammeovirga aprica JL-4</name>
    <dbReference type="NCBI Taxonomy" id="694437"/>
    <lineage>
        <taxon>Bacteria</taxon>
        <taxon>Pseudomonadati</taxon>
        <taxon>Bacteroidota</taxon>
        <taxon>Cytophagia</taxon>
        <taxon>Cytophagales</taxon>
        <taxon>Flammeovirgaceae</taxon>
        <taxon>Flammeovirga</taxon>
    </lineage>
</organism>
<dbReference type="GO" id="GO:0009279">
    <property type="term" value="C:cell outer membrane"/>
    <property type="evidence" value="ECO:0007669"/>
    <property type="project" value="UniProtKB-SubCell"/>
</dbReference>
<dbReference type="Proteomes" id="UP000576082">
    <property type="component" value="Unassembled WGS sequence"/>
</dbReference>
<accession>A0A7X9NZX6</accession>
<dbReference type="InterPro" id="IPR012944">
    <property type="entry name" value="SusD_RagB_dom"/>
</dbReference>
<name>A0A7X9NZX6_9BACT</name>
<evidence type="ECO:0000259" key="7">
    <source>
        <dbReference type="Pfam" id="PF14322"/>
    </source>
</evidence>
<dbReference type="Pfam" id="PF07980">
    <property type="entry name" value="SusD_RagB"/>
    <property type="match status" value="1"/>
</dbReference>
<sequence length="554" mass="63043">MKSIIYKILFGVLVITGTVSCDNFLEVEVKDRFIAEEFYNSSQQMEMGVNGIYNALAGGSNGNMYGGQMAYVFGEADTDLAQERATGLNNDRRRIAHYGVTPFNRSVQETWKEHYQGITRANWVIQSGRELLAKNQVDDAGNYVNSINERLTVTDSLSIARSLGEGLFLRGFMYFNLVRMWGDIPLITEPTTTYEGWTGTTRTPSQLVYKQIEKDMKEAEAYIPYYSEINHDGRIGKTTVQGMLAKIYAFWAGYPVRNNEKWKEASTYALKVKNSAEHFLLDDFIEIFNDLHLGEFNPSETMFNIQFNFALNRPSGVGATYGIFIDAANTEVGRGLASIVLMKPFVDTYYEEDVRLTEGIAKYRVGKDGTEEARTDNNNHHWTTAKFDRRKVKEGLISRNQTSIDWCILRYSDVLLLLAEAENEINGGPTALAYESINLVRERARPATDKTGLIVLPDLEGLSYGEFKESLQQERAWELVGEGERKFDLIRWNILAKKIRETSQKAKLENGIDSRTKEYPYVAADYFIEGQHELLPIPQKEIDVNPKIRQNPGY</sequence>
<evidence type="ECO:0000256" key="1">
    <source>
        <dbReference type="ARBA" id="ARBA00004442"/>
    </source>
</evidence>
<dbReference type="Pfam" id="PF14322">
    <property type="entry name" value="SusD-like_3"/>
    <property type="match status" value="1"/>
</dbReference>
<comment type="similarity">
    <text evidence="2">Belongs to the SusD family.</text>
</comment>
<dbReference type="RefSeq" id="WP_169654570.1">
    <property type="nucleotide sequence ID" value="NZ_JABANE010000004.1"/>
</dbReference>
<feature type="domain" description="SusD-like N-terminal" evidence="7">
    <location>
        <begin position="100"/>
        <end position="248"/>
    </location>
</feature>
<reference evidence="8 9" key="1">
    <citation type="submission" date="2020-04" db="EMBL/GenBank/DDBJ databases">
        <title>Flammeovirga sp. SR4, a novel species isolated from seawater.</title>
        <authorList>
            <person name="Wang X."/>
        </authorList>
    </citation>
    <scope>NUCLEOTIDE SEQUENCE [LARGE SCALE GENOMIC DNA]</scope>
    <source>
        <strain evidence="8 9">ATCC 23126</strain>
    </source>
</reference>
<evidence type="ECO:0000256" key="4">
    <source>
        <dbReference type="ARBA" id="ARBA00023136"/>
    </source>
</evidence>
<dbReference type="PROSITE" id="PS51257">
    <property type="entry name" value="PROKAR_LIPOPROTEIN"/>
    <property type="match status" value="1"/>
</dbReference>